<feature type="domain" description="ABM" evidence="1">
    <location>
        <begin position="7"/>
        <end position="96"/>
    </location>
</feature>
<name>A0A3L7A372_9MICO</name>
<protein>
    <submittedName>
        <fullName evidence="2">Antibiotic biosynthesis monooxygenase</fullName>
    </submittedName>
</protein>
<evidence type="ECO:0000259" key="1">
    <source>
        <dbReference type="PROSITE" id="PS51725"/>
    </source>
</evidence>
<evidence type="ECO:0000313" key="2">
    <source>
        <dbReference type="EMBL" id="RLP74776.1"/>
    </source>
</evidence>
<accession>A0A3L7A372</accession>
<keyword evidence="3" id="KW-1185">Reference proteome</keyword>
<dbReference type="InterPro" id="IPR011008">
    <property type="entry name" value="Dimeric_a/b-barrel"/>
</dbReference>
<dbReference type="RefSeq" id="WP_121649176.1">
    <property type="nucleotide sequence ID" value="NZ_RCUX01000009.1"/>
</dbReference>
<dbReference type="PANTHER" id="PTHR33336:SF15">
    <property type="entry name" value="ABM DOMAIN-CONTAINING PROTEIN"/>
    <property type="match status" value="1"/>
</dbReference>
<dbReference type="Proteomes" id="UP000272503">
    <property type="component" value="Unassembled WGS sequence"/>
</dbReference>
<organism evidence="2 3">
    <name type="scientific">Mycetocola tolaasinivorans</name>
    <dbReference type="NCBI Taxonomy" id="76635"/>
    <lineage>
        <taxon>Bacteria</taxon>
        <taxon>Bacillati</taxon>
        <taxon>Actinomycetota</taxon>
        <taxon>Actinomycetes</taxon>
        <taxon>Micrococcales</taxon>
        <taxon>Microbacteriaceae</taxon>
        <taxon>Mycetocola</taxon>
    </lineage>
</organism>
<comment type="caution">
    <text evidence="2">The sequence shown here is derived from an EMBL/GenBank/DDBJ whole genome shotgun (WGS) entry which is preliminary data.</text>
</comment>
<proteinExistence type="predicted"/>
<gene>
    <name evidence="2" type="ORF">D9V32_12105</name>
</gene>
<dbReference type="AlphaFoldDB" id="A0A3L7A372"/>
<dbReference type="InterPro" id="IPR007138">
    <property type="entry name" value="ABM_dom"/>
</dbReference>
<dbReference type="PANTHER" id="PTHR33336">
    <property type="entry name" value="QUINOL MONOOXYGENASE YGIN-RELATED"/>
    <property type="match status" value="1"/>
</dbReference>
<dbReference type="GO" id="GO:0004497">
    <property type="term" value="F:monooxygenase activity"/>
    <property type="evidence" value="ECO:0007669"/>
    <property type="project" value="UniProtKB-KW"/>
</dbReference>
<dbReference type="Gene3D" id="3.30.70.100">
    <property type="match status" value="1"/>
</dbReference>
<evidence type="ECO:0000313" key="3">
    <source>
        <dbReference type="Proteomes" id="UP000272503"/>
    </source>
</evidence>
<dbReference type="EMBL" id="RCUX01000009">
    <property type="protein sequence ID" value="RLP74776.1"/>
    <property type="molecule type" value="Genomic_DNA"/>
</dbReference>
<sequence length="103" mass="11081">MTQNNSLILLASFQAKAGYEDQLREALANMVEPSLAEAGCLGYRPLSDPAVPGAMICLEEWTDAAALDLHFQTPHFNAVAKILDEILAVPFALRRLGEAPGTV</sequence>
<dbReference type="Pfam" id="PF03992">
    <property type="entry name" value="ABM"/>
    <property type="match status" value="1"/>
</dbReference>
<dbReference type="InterPro" id="IPR050744">
    <property type="entry name" value="AI-2_Isomerase_LsrG"/>
</dbReference>
<reference evidence="2 3" key="1">
    <citation type="submission" date="2018-10" db="EMBL/GenBank/DDBJ databases">
        <authorList>
            <person name="Li J."/>
        </authorList>
    </citation>
    <scope>NUCLEOTIDE SEQUENCE [LARGE SCALE GENOMIC DNA]</scope>
    <source>
        <strain evidence="2 3">IF 016277</strain>
    </source>
</reference>
<dbReference type="PROSITE" id="PS51725">
    <property type="entry name" value="ABM"/>
    <property type="match status" value="1"/>
</dbReference>
<dbReference type="SUPFAM" id="SSF54909">
    <property type="entry name" value="Dimeric alpha+beta barrel"/>
    <property type="match status" value="1"/>
</dbReference>
<keyword evidence="2" id="KW-0503">Monooxygenase</keyword>
<dbReference type="OrthoDB" id="3695636at2"/>
<keyword evidence="2" id="KW-0560">Oxidoreductase</keyword>